<accession>A0AAD3TLM0</accession>
<organism evidence="2 3">
    <name type="scientific">Nepenthes gracilis</name>
    <name type="common">Slender pitcher plant</name>
    <dbReference type="NCBI Taxonomy" id="150966"/>
    <lineage>
        <taxon>Eukaryota</taxon>
        <taxon>Viridiplantae</taxon>
        <taxon>Streptophyta</taxon>
        <taxon>Embryophyta</taxon>
        <taxon>Tracheophyta</taxon>
        <taxon>Spermatophyta</taxon>
        <taxon>Magnoliopsida</taxon>
        <taxon>eudicotyledons</taxon>
        <taxon>Gunneridae</taxon>
        <taxon>Pentapetalae</taxon>
        <taxon>Caryophyllales</taxon>
        <taxon>Nepenthaceae</taxon>
        <taxon>Nepenthes</taxon>
    </lineage>
</organism>
<evidence type="ECO:0000313" key="3">
    <source>
        <dbReference type="Proteomes" id="UP001279734"/>
    </source>
</evidence>
<comment type="caution">
    <text evidence="2">The sequence shown here is derived from an EMBL/GenBank/DDBJ whole genome shotgun (WGS) entry which is preliminary data.</text>
</comment>
<proteinExistence type="predicted"/>
<sequence>MRRDGSREALALGLDKVDRSPLPENGSVIHNSMVMEPLGKNFNLIGSPASVSDVSDGVNGNPVSPFGQNAQWHTPSILDRASANINGQHRASFGPLEGETLVCVQCSEDPDLSKVDRDPTHSPVQPLLSKDSSTSRGLDHGRSKSKSEKRHSV</sequence>
<feature type="compositionally biased region" description="Basic and acidic residues" evidence="1">
    <location>
        <begin position="137"/>
        <end position="153"/>
    </location>
</feature>
<name>A0AAD3TLM0_NEPGR</name>
<evidence type="ECO:0000256" key="1">
    <source>
        <dbReference type="SAM" id="MobiDB-lite"/>
    </source>
</evidence>
<feature type="compositionally biased region" description="Basic and acidic residues" evidence="1">
    <location>
        <begin position="111"/>
        <end position="120"/>
    </location>
</feature>
<dbReference type="AlphaFoldDB" id="A0AAD3TLM0"/>
<dbReference type="Proteomes" id="UP001279734">
    <property type="component" value="Unassembled WGS sequence"/>
</dbReference>
<feature type="region of interest" description="Disordered" evidence="1">
    <location>
        <begin position="110"/>
        <end position="153"/>
    </location>
</feature>
<dbReference type="EMBL" id="BSYO01000041">
    <property type="protein sequence ID" value="GMH31840.1"/>
    <property type="molecule type" value="Genomic_DNA"/>
</dbReference>
<reference evidence="2" key="1">
    <citation type="submission" date="2023-05" db="EMBL/GenBank/DDBJ databases">
        <title>Nepenthes gracilis genome sequencing.</title>
        <authorList>
            <person name="Fukushima K."/>
        </authorList>
    </citation>
    <scope>NUCLEOTIDE SEQUENCE</scope>
    <source>
        <strain evidence="2">SING2019-196</strain>
    </source>
</reference>
<keyword evidence="3" id="KW-1185">Reference proteome</keyword>
<protein>
    <submittedName>
        <fullName evidence="2">Uncharacterized protein</fullName>
    </submittedName>
</protein>
<evidence type="ECO:0000313" key="2">
    <source>
        <dbReference type="EMBL" id="GMH31840.1"/>
    </source>
</evidence>
<gene>
    <name evidence="2" type="ORF">Nepgr_033684</name>
</gene>